<gene>
    <name evidence="1" type="ORF">CB0940_12006</name>
</gene>
<accession>A0A2G5IDG1</accession>
<dbReference type="OrthoDB" id="3632646at2759"/>
<dbReference type="AlphaFoldDB" id="A0A2G5IDG1"/>
<evidence type="ECO:0000313" key="2">
    <source>
        <dbReference type="Proteomes" id="UP000230605"/>
    </source>
</evidence>
<dbReference type="Proteomes" id="UP000230605">
    <property type="component" value="Chromosome 10"/>
</dbReference>
<organism evidence="1 2">
    <name type="scientific">Cercospora beticola</name>
    <name type="common">Sugarbeet leaf spot fungus</name>
    <dbReference type="NCBI Taxonomy" id="122368"/>
    <lineage>
        <taxon>Eukaryota</taxon>
        <taxon>Fungi</taxon>
        <taxon>Dikarya</taxon>
        <taxon>Ascomycota</taxon>
        <taxon>Pezizomycotina</taxon>
        <taxon>Dothideomycetes</taxon>
        <taxon>Dothideomycetidae</taxon>
        <taxon>Mycosphaerellales</taxon>
        <taxon>Mycosphaerellaceae</taxon>
        <taxon>Cercospora</taxon>
    </lineage>
</organism>
<dbReference type="PANTHER" id="PTHR36448">
    <property type="entry name" value="BLR7373 PROTEIN"/>
    <property type="match status" value="1"/>
</dbReference>
<comment type="caution">
    <text evidence="1">The sequence shown here is derived from an EMBL/GenBank/DDBJ whole genome shotgun (WGS) entry which is preliminary data.</text>
</comment>
<protein>
    <submittedName>
        <fullName evidence="1">Uncharacterized protein</fullName>
    </submittedName>
</protein>
<proteinExistence type="predicted"/>
<dbReference type="InterPro" id="IPR047121">
    <property type="entry name" value="YjiB-like"/>
</dbReference>
<dbReference type="PANTHER" id="PTHR36448:SF2">
    <property type="entry name" value="CUPIN TYPE-1 DOMAIN-CONTAINING PROTEIN"/>
    <property type="match status" value="1"/>
</dbReference>
<name>A0A2G5IDG1_CERBT</name>
<evidence type="ECO:0000313" key="1">
    <source>
        <dbReference type="EMBL" id="PIB02897.1"/>
    </source>
</evidence>
<sequence>MMTNVMSCASGSLISNIPYHIHSSFPIPCYSILAVAKMPSYPEPELYWTQPTQHCPNSKFPVLVYRNVLPEDLSIEAVEKALGRNQWRKGGVFKHYPTAHFHSNTHEAYAAVKGWTRWVSLLSSLLSDLGLTLRESNHSSSFDSSLLEAHADIS</sequence>
<dbReference type="EMBL" id="LKMD01000099">
    <property type="protein sequence ID" value="PIB02897.1"/>
    <property type="molecule type" value="Genomic_DNA"/>
</dbReference>
<reference evidence="1 2" key="1">
    <citation type="submission" date="2015-10" db="EMBL/GenBank/DDBJ databases">
        <title>The cercosporin biosynthetic gene cluster was horizontally transferred to several fungal lineages and shown to be expanded in Cercospora beticola based on microsynteny with recipient genomes.</title>
        <authorList>
            <person name="De Jonge R."/>
            <person name="Ebert M.K."/>
            <person name="Suttle J.C."/>
            <person name="Jurick Ii W.M."/>
            <person name="Secor G.A."/>
            <person name="Thomma B.P."/>
            <person name="Van De Peer Y."/>
            <person name="Bolton M.D."/>
        </authorList>
    </citation>
    <scope>NUCLEOTIDE SEQUENCE [LARGE SCALE GENOMIC DNA]</scope>
    <source>
        <strain evidence="1 2">09-40</strain>
    </source>
</reference>